<dbReference type="Gene3D" id="3.40.30.10">
    <property type="entry name" value="Glutaredoxin"/>
    <property type="match status" value="1"/>
</dbReference>
<dbReference type="Pfam" id="PF00085">
    <property type="entry name" value="Thioredoxin"/>
    <property type="match status" value="1"/>
</dbReference>
<dbReference type="GO" id="GO:0015035">
    <property type="term" value="F:protein-disulfide reductase activity"/>
    <property type="evidence" value="ECO:0007669"/>
    <property type="project" value="UniProtKB-UniRule"/>
</dbReference>
<dbReference type="NCBIfam" id="TIGR01068">
    <property type="entry name" value="thioredoxin"/>
    <property type="match status" value="1"/>
</dbReference>
<feature type="site" description="Contributes to redox potential value" evidence="9">
    <location>
        <position position="29"/>
    </location>
</feature>
<evidence type="ECO:0000256" key="10">
    <source>
        <dbReference type="PIRSR" id="PIRSR000077-4"/>
    </source>
</evidence>
<dbReference type="InterPro" id="IPR005746">
    <property type="entry name" value="Thioredoxin"/>
</dbReference>
<protein>
    <recommendedName>
        <fullName evidence="2 7">Thioredoxin</fullName>
    </recommendedName>
</protein>
<dbReference type="InterPro" id="IPR017937">
    <property type="entry name" value="Thioredoxin_CS"/>
</dbReference>
<evidence type="ECO:0000256" key="8">
    <source>
        <dbReference type="PIRNR" id="PIRNR000077"/>
    </source>
</evidence>
<keyword evidence="3" id="KW-0813">Transport</keyword>
<gene>
    <name evidence="12" type="primary">trxA</name>
    <name evidence="12" type="ORF">R0H03_05875</name>
</gene>
<evidence type="ECO:0000256" key="5">
    <source>
        <dbReference type="ARBA" id="ARBA00023157"/>
    </source>
</evidence>
<evidence type="ECO:0000256" key="6">
    <source>
        <dbReference type="ARBA" id="ARBA00023284"/>
    </source>
</evidence>
<dbReference type="SUPFAM" id="SSF52833">
    <property type="entry name" value="Thioredoxin-like"/>
    <property type="match status" value="1"/>
</dbReference>
<dbReference type="InterPro" id="IPR036249">
    <property type="entry name" value="Thioredoxin-like_sf"/>
</dbReference>
<keyword evidence="6 10" id="KW-0676">Redox-active center</keyword>
<feature type="active site" description="Nucleophile" evidence="9">
    <location>
        <position position="28"/>
    </location>
</feature>
<dbReference type="RefSeq" id="WP_002830027.1">
    <property type="nucleotide sequence ID" value="NZ_BJMF01000008.1"/>
</dbReference>
<comment type="caution">
    <text evidence="12">The sequence shown here is derived from an EMBL/GenBank/DDBJ whole genome shotgun (WGS) entry which is preliminary data.</text>
</comment>
<name>A0AAN5YBH2_PEDAC</name>
<keyword evidence="4" id="KW-0249">Electron transport</keyword>
<dbReference type="PRINTS" id="PR00421">
    <property type="entry name" value="THIOREDOXIN"/>
</dbReference>
<evidence type="ECO:0000313" key="12">
    <source>
        <dbReference type="EMBL" id="MDV2911386.1"/>
    </source>
</evidence>
<dbReference type="GO" id="GO:0005829">
    <property type="term" value="C:cytosol"/>
    <property type="evidence" value="ECO:0007669"/>
    <property type="project" value="TreeGrafter"/>
</dbReference>
<comment type="similarity">
    <text evidence="1 8">Belongs to the thioredoxin family.</text>
</comment>
<feature type="active site" description="Nucleophile" evidence="9">
    <location>
        <position position="31"/>
    </location>
</feature>
<proteinExistence type="inferred from homology"/>
<dbReference type="FunFam" id="3.40.30.10:FF:000001">
    <property type="entry name" value="Thioredoxin"/>
    <property type="match status" value="1"/>
</dbReference>
<reference evidence="12" key="2">
    <citation type="submission" date="2023-10" db="EMBL/GenBank/DDBJ databases">
        <authorList>
            <person name="Khurajog B."/>
        </authorList>
    </citation>
    <scope>NUCLEOTIDE SEQUENCE</scope>
    <source>
        <strain evidence="12">BF14</strain>
    </source>
</reference>
<evidence type="ECO:0000259" key="11">
    <source>
        <dbReference type="PROSITE" id="PS51352"/>
    </source>
</evidence>
<dbReference type="EMBL" id="JAWJAX010000006">
    <property type="protein sequence ID" value="MDV2911386.1"/>
    <property type="molecule type" value="Genomic_DNA"/>
</dbReference>
<feature type="site" description="Deprotonates C-terminal active site Cys" evidence="9">
    <location>
        <position position="22"/>
    </location>
</feature>
<reference evidence="12" key="1">
    <citation type="journal article" date="2023" name="PeerJ">
        <title>Selection and evaluation of lactic acid bacteria from chicken feces in Thailand as potential probiotics.</title>
        <authorList>
            <person name="Khurajog B."/>
            <person name="Disastra Y."/>
            <person name="Lawwyne L.D."/>
            <person name="Sirichokchatchawan W."/>
            <person name="Niyomtham W."/>
            <person name="Yindee J."/>
            <person name="Hampson D.J."/>
            <person name="Prapasarakul N."/>
        </authorList>
    </citation>
    <scope>NUCLEOTIDE SEQUENCE</scope>
    <source>
        <strain evidence="12">BF14</strain>
    </source>
</reference>
<dbReference type="InterPro" id="IPR013766">
    <property type="entry name" value="Thioredoxin_domain"/>
</dbReference>
<evidence type="ECO:0000256" key="9">
    <source>
        <dbReference type="PIRSR" id="PIRSR000077-1"/>
    </source>
</evidence>
<evidence type="ECO:0000256" key="4">
    <source>
        <dbReference type="ARBA" id="ARBA00022982"/>
    </source>
</evidence>
<dbReference type="Proteomes" id="UP001280415">
    <property type="component" value="Unassembled WGS sequence"/>
</dbReference>
<dbReference type="CDD" id="cd02947">
    <property type="entry name" value="TRX_family"/>
    <property type="match status" value="1"/>
</dbReference>
<dbReference type="PIRSF" id="PIRSF000077">
    <property type="entry name" value="Thioredoxin"/>
    <property type="match status" value="1"/>
</dbReference>
<evidence type="ECO:0000256" key="3">
    <source>
        <dbReference type="ARBA" id="ARBA00022448"/>
    </source>
</evidence>
<feature type="disulfide bond" description="Redox-active" evidence="10">
    <location>
        <begin position="28"/>
        <end position="31"/>
    </location>
</feature>
<dbReference type="PROSITE" id="PS00194">
    <property type="entry name" value="THIOREDOXIN_1"/>
    <property type="match status" value="1"/>
</dbReference>
<feature type="domain" description="Thioredoxin" evidence="11">
    <location>
        <begin position="1"/>
        <end position="104"/>
    </location>
</feature>
<dbReference type="PANTHER" id="PTHR45663">
    <property type="entry name" value="GEO12009P1"/>
    <property type="match status" value="1"/>
</dbReference>
<dbReference type="PANTHER" id="PTHR45663:SF11">
    <property type="entry name" value="GEO12009P1"/>
    <property type="match status" value="1"/>
</dbReference>
<dbReference type="GeneID" id="57365221"/>
<feature type="site" description="Contributes to redox potential value" evidence="9">
    <location>
        <position position="30"/>
    </location>
</feature>
<dbReference type="GO" id="GO:0045454">
    <property type="term" value="P:cell redox homeostasis"/>
    <property type="evidence" value="ECO:0007669"/>
    <property type="project" value="TreeGrafter"/>
</dbReference>
<evidence type="ECO:0000256" key="7">
    <source>
        <dbReference type="NCBIfam" id="TIGR01068"/>
    </source>
</evidence>
<keyword evidence="5 10" id="KW-1015">Disulfide bond</keyword>
<sequence>MAATVTSENLAEVTKDGLTIVDFWAPWCGPCKMMEPILENLEQSYGDQVHFGKLNVDHNQELAQSFKVMSIPSLVLFKDGKAIEKVTGVYPEAKLAKYIEKKINENESK</sequence>
<accession>A0AAN5YBH2</accession>
<dbReference type="KEGG" id="paci:A4V11_08660"/>
<evidence type="ECO:0000256" key="1">
    <source>
        <dbReference type="ARBA" id="ARBA00008987"/>
    </source>
</evidence>
<evidence type="ECO:0000313" key="13">
    <source>
        <dbReference type="Proteomes" id="UP001280415"/>
    </source>
</evidence>
<evidence type="ECO:0000256" key="2">
    <source>
        <dbReference type="ARBA" id="ARBA00020570"/>
    </source>
</evidence>
<dbReference type="PROSITE" id="PS51352">
    <property type="entry name" value="THIOREDOXIN_2"/>
    <property type="match status" value="1"/>
</dbReference>
<dbReference type="AlphaFoldDB" id="A0AAN5YBH2"/>
<organism evidence="12 13">
    <name type="scientific">Pediococcus acidilactici</name>
    <dbReference type="NCBI Taxonomy" id="1254"/>
    <lineage>
        <taxon>Bacteria</taxon>
        <taxon>Bacillati</taxon>
        <taxon>Bacillota</taxon>
        <taxon>Bacilli</taxon>
        <taxon>Lactobacillales</taxon>
        <taxon>Lactobacillaceae</taxon>
        <taxon>Pediococcus</taxon>
        <taxon>Pediococcus acidilactici group</taxon>
    </lineage>
</organism>